<organism evidence="2 3">
    <name type="scientific">Nonomuraea maheshkhaliensis</name>
    <dbReference type="NCBI Taxonomy" id="419590"/>
    <lineage>
        <taxon>Bacteria</taxon>
        <taxon>Bacillati</taxon>
        <taxon>Actinomycetota</taxon>
        <taxon>Actinomycetes</taxon>
        <taxon>Streptosporangiales</taxon>
        <taxon>Streptosporangiaceae</taxon>
        <taxon>Nonomuraea</taxon>
    </lineage>
</organism>
<feature type="transmembrane region" description="Helical" evidence="1">
    <location>
        <begin position="214"/>
        <end position="237"/>
    </location>
</feature>
<proteinExistence type="predicted"/>
<evidence type="ECO:0000313" key="2">
    <source>
        <dbReference type="EMBL" id="GAA1685662.1"/>
    </source>
</evidence>
<feature type="transmembrane region" description="Helical" evidence="1">
    <location>
        <begin position="399"/>
        <end position="419"/>
    </location>
</feature>
<sequence>MTEPGHHVENVATDSHIAVQAGTVHNVTVYERDPQDSPETTFRKGVSFLKGRMSGPARRLISDAMVGYATNEVYFYWLLAMVSRRTRHELTKDETGRLRDRHATMQLRGEDPWREGVRIIDRLLESAGKAEDDIRVVVKDLDALREPQRSLILEHLELYLDGPIEDHLWHRALSQAKADQMAERREDRIWKFFHPLPARPLLREPQPPDTPATCWARAVISAVVLVAATANLGYLILQSGRALLLAAYVLGLAGASVGVRDTARWRHRVVRRRAKDREYRVRRTEIERVAVGRRTKKAPKRKTKVERGNFVKRAEHRIDHYFAKYVPPGMDRDQWEAETEGIRRSLRDELTEVYGETRVGVEKIAWLIRHRAGKAATRRRKGTLWSYRRELATPLGTKVRATLGLLTLAGAGGWAAAGIVPVEPLPAIGTILLLLIAGWFCARTWLRIVLERRRYAADRAESLSAYRGDLEALARWRARLEDKPDDEEMAAWLDCDRKVLLEEALRHYRLTMSGVIAHAFIEAPARGSERARLRGGPWRYKKYQLLVFLVTEEGVRQFTVTLDFLKGTFHDRQRLNYRFEAVASVSVKQSDDGGRDFQLALVNGNEISVEVNSGVEELQQGERPGAVSEVSLDAAGLPHTLHVLEAIAAEGKKWVDQRELRTGNLSAALDDPE</sequence>
<keyword evidence="3" id="KW-1185">Reference proteome</keyword>
<dbReference type="Proteomes" id="UP001500064">
    <property type="component" value="Unassembled WGS sequence"/>
</dbReference>
<dbReference type="EMBL" id="BAAAMU010000145">
    <property type="protein sequence ID" value="GAA1685662.1"/>
    <property type="molecule type" value="Genomic_DNA"/>
</dbReference>
<protein>
    <submittedName>
        <fullName evidence="2">Uncharacterized protein</fullName>
    </submittedName>
</protein>
<keyword evidence="1" id="KW-0472">Membrane</keyword>
<keyword evidence="1" id="KW-0812">Transmembrane</keyword>
<evidence type="ECO:0000256" key="1">
    <source>
        <dbReference type="SAM" id="Phobius"/>
    </source>
</evidence>
<feature type="transmembrane region" description="Helical" evidence="1">
    <location>
        <begin position="243"/>
        <end position="263"/>
    </location>
</feature>
<dbReference type="RefSeq" id="WP_346113998.1">
    <property type="nucleotide sequence ID" value="NZ_BAAAMU010000145.1"/>
</dbReference>
<keyword evidence="1" id="KW-1133">Transmembrane helix</keyword>
<name>A0ABN2HD41_9ACTN</name>
<comment type="caution">
    <text evidence="2">The sequence shown here is derived from an EMBL/GenBank/DDBJ whole genome shotgun (WGS) entry which is preliminary data.</text>
</comment>
<evidence type="ECO:0000313" key="3">
    <source>
        <dbReference type="Proteomes" id="UP001500064"/>
    </source>
</evidence>
<accession>A0ABN2HD41</accession>
<feature type="transmembrane region" description="Helical" evidence="1">
    <location>
        <begin position="425"/>
        <end position="446"/>
    </location>
</feature>
<reference evidence="2 3" key="1">
    <citation type="journal article" date="2019" name="Int. J. Syst. Evol. Microbiol.">
        <title>The Global Catalogue of Microorganisms (GCM) 10K type strain sequencing project: providing services to taxonomists for standard genome sequencing and annotation.</title>
        <authorList>
            <consortium name="The Broad Institute Genomics Platform"/>
            <consortium name="The Broad Institute Genome Sequencing Center for Infectious Disease"/>
            <person name="Wu L."/>
            <person name="Ma J."/>
        </authorList>
    </citation>
    <scope>NUCLEOTIDE SEQUENCE [LARGE SCALE GENOMIC DNA]</scope>
    <source>
        <strain evidence="2 3">JCM 13929</strain>
    </source>
</reference>
<gene>
    <name evidence="2" type="ORF">GCM10009733_097930</name>
</gene>